<dbReference type="Proteomes" id="UP000244960">
    <property type="component" value="Chromosome I"/>
</dbReference>
<dbReference type="Pfam" id="PF00472">
    <property type="entry name" value="RF-1"/>
    <property type="match status" value="1"/>
</dbReference>
<dbReference type="AlphaFoldDB" id="A0A2U3R4S6"/>
<dbReference type="PROSITE" id="PS00745">
    <property type="entry name" value="RF_PROK_I"/>
    <property type="match status" value="1"/>
</dbReference>
<dbReference type="InterPro" id="IPR045853">
    <property type="entry name" value="Pep_chain_release_fac_I_sf"/>
</dbReference>
<reference evidence="7" key="1">
    <citation type="submission" date="2018-03" db="EMBL/GenBank/DDBJ databases">
        <authorList>
            <person name="Batty M. E."/>
            <person name="Batty M E."/>
        </authorList>
    </citation>
    <scope>NUCLEOTIDE SEQUENCE [LARGE SCALE GENOMIC DNA]</scope>
</reference>
<dbReference type="InterPro" id="IPR004374">
    <property type="entry name" value="PrfB"/>
</dbReference>
<dbReference type="SUPFAM" id="SSF75620">
    <property type="entry name" value="Release factor"/>
    <property type="match status" value="1"/>
</dbReference>
<accession>A0A2U3R4S6</accession>
<dbReference type="SMART" id="SM00937">
    <property type="entry name" value="PCRF"/>
    <property type="match status" value="1"/>
</dbReference>
<keyword evidence="2" id="KW-0488">Methylation</keyword>
<feature type="domain" description="Prokaryotic-type class I peptide chain release factors" evidence="5">
    <location>
        <begin position="163"/>
        <end position="179"/>
    </location>
</feature>
<dbReference type="EMBL" id="LS398547">
    <property type="protein sequence ID" value="SPR08225.1"/>
    <property type="molecule type" value="Genomic_DNA"/>
</dbReference>
<dbReference type="InterPro" id="IPR000352">
    <property type="entry name" value="Pep_chain_release_fac_I"/>
</dbReference>
<organism evidence="6 7">
    <name type="scientific">Orientia tsutsugamushi</name>
    <name type="common">Rickettsia tsutsugamushi</name>
    <dbReference type="NCBI Taxonomy" id="784"/>
    <lineage>
        <taxon>Bacteria</taxon>
        <taxon>Pseudomonadati</taxon>
        <taxon>Pseudomonadota</taxon>
        <taxon>Alphaproteobacteria</taxon>
        <taxon>Rickettsiales</taxon>
        <taxon>Rickettsiaceae</taxon>
        <taxon>Rickettsieae</taxon>
        <taxon>Orientia</taxon>
    </lineage>
</organism>
<dbReference type="PANTHER" id="PTHR43116:SF3">
    <property type="entry name" value="CLASS I PEPTIDE CHAIN RELEASE FACTOR"/>
    <property type="match status" value="1"/>
</dbReference>
<sequence>MSNIAIKENDIEFIHNIEQEWKKLQEEAKKLQVECLFTSDVDVNDCFLDINAGAGGTESNDWASMMLRMYLRFAESMNFKTEVVYLLDGEEAGVKSASVKICGHNAYGWFKTESGVHRLVRNSPFNALGKRMTSFASAWVYPVINDNIQVIIEDKDIRIDTYRASGAGGQHVNTTDSAIRITHFPTKIVVQCQNDRSQHKNKAEAMRMLKAKIYELEQKKQNEIINNHNAAKTDNSWGYHIRSYVLQPYQLVKDLRTNVETSDTKRVLDGDLEKFIYASLIHQNITF</sequence>
<dbReference type="PANTHER" id="PTHR43116">
    <property type="entry name" value="PEPTIDE CHAIN RELEASE FACTOR 2"/>
    <property type="match status" value="1"/>
</dbReference>
<dbReference type="Gene3D" id="3.30.160.20">
    <property type="match status" value="1"/>
</dbReference>
<dbReference type="Pfam" id="PF03462">
    <property type="entry name" value="PCRF"/>
    <property type="match status" value="1"/>
</dbReference>
<comment type="similarity">
    <text evidence="1">Belongs to the prokaryotic/mitochondrial release factor family.</text>
</comment>
<proteinExistence type="inferred from homology"/>
<evidence type="ECO:0000259" key="5">
    <source>
        <dbReference type="PROSITE" id="PS00745"/>
    </source>
</evidence>
<dbReference type="InterPro" id="IPR005139">
    <property type="entry name" value="PCRF"/>
</dbReference>
<evidence type="ECO:0000256" key="2">
    <source>
        <dbReference type="ARBA" id="ARBA00022481"/>
    </source>
</evidence>
<dbReference type="GO" id="GO:0005737">
    <property type="term" value="C:cytoplasm"/>
    <property type="evidence" value="ECO:0007669"/>
    <property type="project" value="InterPro"/>
</dbReference>
<dbReference type="Gene3D" id="3.30.70.1660">
    <property type="match status" value="1"/>
</dbReference>
<dbReference type="NCBIfam" id="TIGR00020">
    <property type="entry name" value="prfB"/>
    <property type="match status" value="1"/>
</dbReference>
<protein>
    <recommendedName>
        <fullName evidence="4">Peptide chain release factor 2</fullName>
    </recommendedName>
</protein>
<evidence type="ECO:0000313" key="6">
    <source>
        <dbReference type="EMBL" id="SPR08225.1"/>
    </source>
</evidence>
<evidence type="ECO:0000313" key="7">
    <source>
        <dbReference type="Proteomes" id="UP000244960"/>
    </source>
</evidence>
<gene>
    <name evidence="6" type="primary">prfA</name>
    <name evidence="6" type="ORF">UT176_01302</name>
</gene>
<keyword evidence="3" id="KW-0648">Protein biosynthesis</keyword>
<evidence type="ECO:0000256" key="3">
    <source>
        <dbReference type="ARBA" id="ARBA00022917"/>
    </source>
</evidence>
<dbReference type="FunFam" id="3.30.160.20:FF:000010">
    <property type="entry name" value="Peptide chain release factor 2"/>
    <property type="match status" value="1"/>
</dbReference>
<dbReference type="GO" id="GO:0016149">
    <property type="term" value="F:translation release factor activity, codon specific"/>
    <property type="evidence" value="ECO:0007669"/>
    <property type="project" value="InterPro"/>
</dbReference>
<evidence type="ECO:0000256" key="4">
    <source>
        <dbReference type="NCBIfam" id="TIGR00020"/>
    </source>
</evidence>
<evidence type="ECO:0000256" key="1">
    <source>
        <dbReference type="ARBA" id="ARBA00010835"/>
    </source>
</evidence>
<name>A0A2U3R4S6_ORITS</name>